<dbReference type="InterPro" id="IPR001466">
    <property type="entry name" value="Beta-lactam-related"/>
</dbReference>
<dbReference type="GO" id="GO:0008800">
    <property type="term" value="F:beta-lactamase activity"/>
    <property type="evidence" value="ECO:0007669"/>
    <property type="project" value="UniProtKB-UniRule"/>
</dbReference>
<keyword evidence="9" id="KW-0645">Protease</keyword>
<evidence type="ECO:0000313" key="10">
    <source>
        <dbReference type="Proteomes" id="UP000503096"/>
    </source>
</evidence>
<dbReference type="GO" id="GO:0046677">
    <property type="term" value="P:response to antibiotic"/>
    <property type="evidence" value="ECO:0007669"/>
    <property type="project" value="UniProtKB-UniRule"/>
</dbReference>
<evidence type="ECO:0000256" key="1">
    <source>
        <dbReference type="ARBA" id="ARBA00007840"/>
    </source>
</evidence>
<dbReference type="RefSeq" id="WP_171163408.1">
    <property type="nucleotide sequence ID" value="NZ_CP053073.1"/>
</dbReference>
<dbReference type="PANTHER" id="PTHR22935">
    <property type="entry name" value="PENICILLIN-BINDING PROTEIN"/>
    <property type="match status" value="1"/>
</dbReference>
<dbReference type="InterPro" id="IPR012338">
    <property type="entry name" value="Beta-lactam/transpept-like"/>
</dbReference>
<comment type="catalytic activity">
    <reaction evidence="6">
        <text>a beta-lactam + H2O = a substituted beta-amino acid</text>
        <dbReference type="Rhea" id="RHEA:20401"/>
        <dbReference type="ChEBI" id="CHEBI:15377"/>
        <dbReference type="ChEBI" id="CHEBI:35627"/>
        <dbReference type="ChEBI" id="CHEBI:140347"/>
        <dbReference type="EC" id="3.5.2.6"/>
    </reaction>
</comment>
<dbReference type="Proteomes" id="UP000503096">
    <property type="component" value="Chromosome"/>
</dbReference>
<reference evidence="9 10" key="1">
    <citation type="submission" date="2020-04" db="EMBL/GenBank/DDBJ databases">
        <title>Usitatibacter rugosus gen. nov., sp. nov. and Usitatibacter palustris sp. nov., novel members of Usitatibacteraceae fam. nov. within the order Nitrosomonadales isolated from soil.</title>
        <authorList>
            <person name="Huber K.J."/>
            <person name="Neumann-Schaal M."/>
            <person name="Geppert A."/>
            <person name="Luckner M."/>
            <person name="Wanner G."/>
            <person name="Overmann J."/>
        </authorList>
    </citation>
    <scope>NUCLEOTIDE SEQUENCE [LARGE SCALE GENOMIC DNA]</scope>
    <source>
        <strain evidence="9 10">Swamp67</strain>
    </source>
</reference>
<feature type="domain" description="Beta-lactamase-related" evidence="8">
    <location>
        <begin position="47"/>
        <end position="353"/>
    </location>
</feature>
<dbReference type="FunCoup" id="A0A6M4HBE3">
    <property type="interactions" value="95"/>
</dbReference>
<organism evidence="9 10">
    <name type="scientific">Usitatibacter palustris</name>
    <dbReference type="NCBI Taxonomy" id="2732487"/>
    <lineage>
        <taxon>Bacteria</taxon>
        <taxon>Pseudomonadati</taxon>
        <taxon>Pseudomonadota</taxon>
        <taxon>Betaproteobacteria</taxon>
        <taxon>Nitrosomonadales</taxon>
        <taxon>Usitatibacteraceae</taxon>
        <taxon>Usitatibacter</taxon>
    </lineage>
</organism>
<dbReference type="KEGG" id="upl:DSM104440_02630"/>
<keyword evidence="3 6" id="KW-0378">Hydrolase</keyword>
<dbReference type="SUPFAM" id="SSF56601">
    <property type="entry name" value="beta-lactamase/transpeptidase-like"/>
    <property type="match status" value="1"/>
</dbReference>
<name>A0A6M4HBE3_9PROT</name>
<comment type="similarity">
    <text evidence="1 6">Belongs to the class-C beta-lactamase family.</text>
</comment>
<sequence>MRFLALIAGFAAAAALAADPPQAAVTDPPKDLAPDPFTSLILQRLSAEEHPTCVAVGIVASSTRVAFGCTKSAGPVKYDRDSVFEIGSVSKAFTGVVLADMVQRGEVALTDPVSNYAPKGAKIPSRNGREITLKDLVTHTSGLPRLPVGFQPKDMSNPYASFTTQALYDSLAVTELQSDPGAKQEYSNLGFMLLSDVLGRRAGKSFDRLLEERVLKPLFMVSTGVRLDEDATKRLVKGHNAKYEEVPHWDILPSLAGVGGLRSSLIDMLRFAEAASGRRDSPLDKAFALSFHKLLAVERGTSTAFAWGVRDRGVGRIYFHNGETGGFHAMIAVNPDAKTAAVVLVDSATSLDDLAMHLVDTSIPTKVRREAIALDPAKLDDYVGLYVLTPEFSIRVFREGNRLMTQATNQGPVEIFAEATQDHFFVKAFEAQLVFKRGSFATVESLTLIQGGRELAAKKAP</sequence>
<evidence type="ECO:0000256" key="3">
    <source>
        <dbReference type="ARBA" id="ARBA00022801"/>
    </source>
</evidence>
<dbReference type="GO" id="GO:0030288">
    <property type="term" value="C:outer membrane-bounded periplasmic space"/>
    <property type="evidence" value="ECO:0007669"/>
    <property type="project" value="InterPro"/>
</dbReference>
<evidence type="ECO:0000256" key="5">
    <source>
        <dbReference type="ARBA" id="ARBA00038473"/>
    </source>
</evidence>
<evidence type="ECO:0000256" key="7">
    <source>
        <dbReference type="SAM" id="SignalP"/>
    </source>
</evidence>
<evidence type="ECO:0000256" key="2">
    <source>
        <dbReference type="ARBA" id="ARBA00012865"/>
    </source>
</evidence>
<keyword evidence="9" id="KW-0031">Aminopeptidase</keyword>
<feature type="chain" id="PRO_5026981250" description="Beta-lactamase" evidence="7">
    <location>
        <begin position="24"/>
        <end position="461"/>
    </location>
</feature>
<proteinExistence type="inferred from homology"/>
<keyword evidence="7" id="KW-0732">Signal</keyword>
<keyword evidence="4 6" id="KW-0046">Antibiotic resistance</keyword>
<dbReference type="PROSITE" id="PS00336">
    <property type="entry name" value="BETA_LACTAMASE_C"/>
    <property type="match status" value="1"/>
</dbReference>
<feature type="signal peptide" evidence="7">
    <location>
        <begin position="1"/>
        <end position="23"/>
    </location>
</feature>
<evidence type="ECO:0000313" key="9">
    <source>
        <dbReference type="EMBL" id="QJR15804.1"/>
    </source>
</evidence>
<protein>
    <recommendedName>
        <fullName evidence="2 6">Beta-lactamase</fullName>
        <ecNumber evidence="2 6">3.5.2.6</ecNumber>
    </recommendedName>
</protein>
<dbReference type="EC" id="3.5.2.6" evidence="2 6"/>
<evidence type="ECO:0000256" key="4">
    <source>
        <dbReference type="ARBA" id="ARBA00023251"/>
    </source>
</evidence>
<dbReference type="Gene3D" id="3.40.710.10">
    <property type="entry name" value="DD-peptidase/beta-lactamase superfamily"/>
    <property type="match status" value="1"/>
</dbReference>
<dbReference type="InParanoid" id="A0A6M4HBE3"/>
<dbReference type="EMBL" id="CP053073">
    <property type="protein sequence ID" value="QJR15804.1"/>
    <property type="molecule type" value="Genomic_DNA"/>
</dbReference>
<accession>A0A6M4HBE3</accession>
<evidence type="ECO:0000259" key="8">
    <source>
        <dbReference type="Pfam" id="PF00144"/>
    </source>
</evidence>
<dbReference type="InterPro" id="IPR051478">
    <property type="entry name" value="Beta-lactamase-like_AB/R"/>
</dbReference>
<keyword evidence="10" id="KW-1185">Reference proteome</keyword>
<comment type="similarity">
    <text evidence="5">Belongs to the beta-lactamase family.</text>
</comment>
<dbReference type="GO" id="GO:0017001">
    <property type="term" value="P:antibiotic catabolic process"/>
    <property type="evidence" value="ECO:0007669"/>
    <property type="project" value="InterPro"/>
</dbReference>
<dbReference type="InterPro" id="IPR001586">
    <property type="entry name" value="Beta-lactam_class-C_AS"/>
</dbReference>
<evidence type="ECO:0000256" key="6">
    <source>
        <dbReference type="RuleBase" id="RU361140"/>
    </source>
</evidence>
<dbReference type="GO" id="GO:0004177">
    <property type="term" value="F:aminopeptidase activity"/>
    <property type="evidence" value="ECO:0007669"/>
    <property type="project" value="UniProtKB-KW"/>
</dbReference>
<dbReference type="AlphaFoldDB" id="A0A6M4HBE3"/>
<dbReference type="Pfam" id="PF00144">
    <property type="entry name" value="Beta-lactamase"/>
    <property type="match status" value="1"/>
</dbReference>
<dbReference type="PANTHER" id="PTHR22935:SF95">
    <property type="entry name" value="BETA-LACTAMASE-LIKE 1-RELATED"/>
    <property type="match status" value="1"/>
</dbReference>
<gene>
    <name evidence="9" type="primary">dap</name>
    <name evidence="9" type="ORF">DSM104440_02630</name>
</gene>